<organism evidence="2">
    <name type="scientific">Rhizophora mucronata</name>
    <name type="common">Asiatic mangrove</name>
    <dbReference type="NCBI Taxonomy" id="61149"/>
    <lineage>
        <taxon>Eukaryota</taxon>
        <taxon>Viridiplantae</taxon>
        <taxon>Streptophyta</taxon>
        <taxon>Embryophyta</taxon>
        <taxon>Tracheophyta</taxon>
        <taxon>Spermatophyta</taxon>
        <taxon>Magnoliopsida</taxon>
        <taxon>eudicotyledons</taxon>
        <taxon>Gunneridae</taxon>
        <taxon>Pentapetalae</taxon>
        <taxon>rosids</taxon>
        <taxon>fabids</taxon>
        <taxon>Malpighiales</taxon>
        <taxon>Rhizophoraceae</taxon>
        <taxon>Rhizophora</taxon>
    </lineage>
</organism>
<reference evidence="2" key="1">
    <citation type="submission" date="2018-02" db="EMBL/GenBank/DDBJ databases">
        <title>Rhizophora mucronata_Transcriptome.</title>
        <authorList>
            <person name="Meera S.P."/>
            <person name="Sreeshan A."/>
            <person name="Augustine A."/>
        </authorList>
    </citation>
    <scope>NUCLEOTIDE SEQUENCE</scope>
    <source>
        <tissue evidence="2">Leaf</tissue>
    </source>
</reference>
<evidence type="ECO:0000313" key="2">
    <source>
        <dbReference type="EMBL" id="MBX08349.1"/>
    </source>
</evidence>
<feature type="region of interest" description="Disordered" evidence="1">
    <location>
        <begin position="1"/>
        <end position="50"/>
    </location>
</feature>
<protein>
    <submittedName>
        <fullName evidence="2">Uncharacterized protein MANES_01G027000</fullName>
    </submittedName>
</protein>
<name>A0A2P2KRJ7_RHIMU</name>
<sequence>MPSMAQKGPTNPTGTRKPYGNFPRQPRNFDSTASRETIRKQRESLPIASGIPKQSIMFPPFFSYSFSCL</sequence>
<dbReference type="EMBL" id="GGEC01027865">
    <property type="protein sequence ID" value="MBX08349.1"/>
    <property type="molecule type" value="Transcribed_RNA"/>
</dbReference>
<proteinExistence type="predicted"/>
<dbReference type="AlphaFoldDB" id="A0A2P2KRJ7"/>
<accession>A0A2P2KRJ7</accession>
<evidence type="ECO:0000256" key="1">
    <source>
        <dbReference type="SAM" id="MobiDB-lite"/>
    </source>
</evidence>